<evidence type="ECO:0000313" key="5">
    <source>
        <dbReference type="Proteomes" id="UP000290049"/>
    </source>
</evidence>
<dbReference type="Gene3D" id="3.30.420.40">
    <property type="match status" value="2"/>
</dbReference>
<dbReference type="InterPro" id="IPR043129">
    <property type="entry name" value="ATPase_NBD"/>
</dbReference>
<name>A0A2U8JH87_9CLOS</name>
<reference evidence="4" key="1">
    <citation type="journal article" date="2018" name="Arch. Virol.">
        <title>High-throughput sequencing reveals a novel closterovirus in arracacha (Arracacia xanthorrhiza).</title>
        <authorList>
            <person name="Orilio A.F."/>
            <person name="Blawid R."/>
            <person name="Costa G.A."/>
            <person name="Gomes S.S."/>
            <person name="Nagata T."/>
            <person name="Madeira N.R."/>
            <person name="Inoue-Nagata A.K."/>
            <person name="Resende R.O."/>
        </authorList>
    </citation>
    <scope>NUCLEOTIDE SEQUENCE [LARGE SCALE GENOMIC DNA]</scope>
    <source>
        <strain evidence="4">MS#6</strain>
    </source>
</reference>
<dbReference type="GeneID" id="41702152"/>
<dbReference type="SUPFAM" id="SSF53067">
    <property type="entry name" value="Actin-like ATPase domain"/>
    <property type="match status" value="2"/>
</dbReference>
<gene>
    <name evidence="4" type="primary">HSP70h</name>
</gene>
<keyword evidence="4" id="KW-0346">Stress response</keyword>
<dbReference type="InterPro" id="IPR029047">
    <property type="entry name" value="HSP70_peptide-bd_sf"/>
</dbReference>
<protein>
    <submittedName>
        <fullName evidence="4">Heat shock 70-like protein</fullName>
    </submittedName>
</protein>
<dbReference type="Gene3D" id="3.90.640.10">
    <property type="entry name" value="Actin, Chain A, domain 4"/>
    <property type="match status" value="1"/>
</dbReference>
<dbReference type="GO" id="GO:0140662">
    <property type="term" value="F:ATP-dependent protein folding chaperone"/>
    <property type="evidence" value="ECO:0007669"/>
    <property type="project" value="InterPro"/>
</dbReference>
<organism evidence="4">
    <name type="scientific">Arracacha virus 1</name>
    <dbReference type="NCBI Taxonomy" id="2201042"/>
    <lineage>
        <taxon>Viruses</taxon>
        <taxon>Riboviria</taxon>
        <taxon>Orthornavirae</taxon>
        <taxon>Kitrinoviricota</taxon>
        <taxon>Alsuviricetes</taxon>
        <taxon>Martellivirales</taxon>
        <taxon>Closteroviridae</taxon>
        <taxon>Closterovirus</taxon>
        <taxon>Closterovirus arracaciae</taxon>
    </lineage>
</organism>
<dbReference type="PANTHER" id="PTHR19375">
    <property type="entry name" value="HEAT SHOCK PROTEIN 70KDA"/>
    <property type="match status" value="1"/>
</dbReference>
<comment type="similarity">
    <text evidence="3">Belongs to the heat shock protein 70 family.</text>
</comment>
<dbReference type="Pfam" id="PF00012">
    <property type="entry name" value="HSP70"/>
    <property type="match status" value="1"/>
</dbReference>
<dbReference type="Proteomes" id="UP000290049">
    <property type="component" value="Segment"/>
</dbReference>
<keyword evidence="2 3" id="KW-0067">ATP-binding</keyword>
<proteinExistence type="inferred from homology"/>
<dbReference type="EMBL" id="MG919988">
    <property type="protein sequence ID" value="AWK68095.1"/>
    <property type="molecule type" value="Genomic_RNA"/>
</dbReference>
<dbReference type="SUPFAM" id="SSF100920">
    <property type="entry name" value="Heat shock protein 70kD (HSP70), peptide-binding domain"/>
    <property type="match status" value="1"/>
</dbReference>
<dbReference type="GO" id="GO:0005524">
    <property type="term" value="F:ATP binding"/>
    <property type="evidence" value="ECO:0007669"/>
    <property type="project" value="UniProtKB-KW"/>
</dbReference>
<evidence type="ECO:0000256" key="1">
    <source>
        <dbReference type="ARBA" id="ARBA00022741"/>
    </source>
</evidence>
<dbReference type="InterPro" id="IPR013126">
    <property type="entry name" value="Hsp_70_fam"/>
</dbReference>
<evidence type="ECO:0000256" key="2">
    <source>
        <dbReference type="ARBA" id="ARBA00022840"/>
    </source>
</evidence>
<accession>A0A2U8JH87</accession>
<evidence type="ECO:0000313" key="4">
    <source>
        <dbReference type="EMBL" id="AWK68095.1"/>
    </source>
</evidence>
<keyword evidence="1 3" id="KW-0547">Nucleotide-binding</keyword>
<dbReference type="RefSeq" id="YP_009551996.1">
    <property type="nucleotide sequence ID" value="NC_040570.1"/>
</dbReference>
<keyword evidence="5" id="KW-1185">Reference proteome</keyword>
<dbReference type="KEGG" id="vg:41702152"/>
<sequence length="599" mass="64370">MVLYGLDFGTTFSTICFYHDNSVVALMQDGDTNIPTYLFFHSDGARVSYGRDAELCVSGNRSKGGFFRDLKRWIGCEKANLDKYIKDLKPHYRVTTTNASFGGTLEVPVLESFSGSQNMSVPLPSLIASFCSCLVKALEKSSGTVCTGIICSVPANYNCLQRSFTQNSVTLSGYECVRIINEPSAAALVASQSIDDAETCLLVYDFGGGTFDVSAATYVNNTICVKASGGDMMLGGRDVDAAIVDYLFRKLKRPPNHKLDLSRLKEAISSTGQSVDYPIELDDGKETSVMVKYTDIADIAKPFIDRTVVVLRRVFSDFCAAEGRPMNTTKASVILVGGSSSLPGLDKVLQGTDFVSGLVKLKNFRAAVAMGCALNSECLGSNPKNLLVDCAVKHISINAWNGEAITLVAAGSPIPFTGERRLIVNGASANASYTVTFFEGNYIKCAKNTVIHKFSIVLSQIGVVGNDSRSVEIIIRVKVSSTGTITCSLVGPTGVELSTQGAPSYDFSGSAKPVRVVADNHEDNFNRARTLLALTRTLASRSKLTAAEIPRLSLPNILSVKNSFSGYNDSEYDVCGVLMGKPVPKLLRGGRLQKLLIRG</sequence>
<dbReference type="PRINTS" id="PR00301">
    <property type="entry name" value="HEATSHOCK70"/>
</dbReference>
<evidence type="ECO:0000256" key="3">
    <source>
        <dbReference type="RuleBase" id="RU003322"/>
    </source>
</evidence>